<evidence type="ECO:0000256" key="1">
    <source>
        <dbReference type="ARBA" id="ARBA00009941"/>
    </source>
</evidence>
<evidence type="ECO:0000313" key="2">
    <source>
        <dbReference type="EMBL" id="CAL5135030.1"/>
    </source>
</evidence>
<dbReference type="Proteomes" id="UP001497525">
    <property type="component" value="Unassembled WGS sequence"/>
</dbReference>
<sequence>MRTEAIFLGALFALGTPYLIFGDKWAVLVAGSKGWENYRHQSDVTRAYSILTSHGIPERNIITMLYGDIFSTLKNKKKSSISYAYNQSVDFQNLTIDFRGSEVTAKNFVYVLLQSKILKFRNKKVLESGPSDDVFIYFSGLGSRGMILFPNGYLYAASINAVLKRMHYKNYYKRLVFYIEAGYSGSLFEGRSLDQLNVHILTAASASESSLGTLCDGLNNTPCLTNEFSSAWMNLSSEVIPPSRTLSEQYELIRRKVHGSQVKKYGGEKLDKDLVVDFLGNLSIMKTTMKPTVEQTVNPITTSTTSAQKTGTTGTVVNPITTSTTSAQKTGTTGTVVNPITTSTTSAQKTGTTGTVVNPITTSTTSAQKTGTTGTVVNPITTSTTSAQKTGTTGTVVNPITTSTTSAQKTGTTGTVVNPITTSTTSAQKTGTTGTVVNPITTSTTSAQKTGTTGTVVNPITTSTTSAQKTGTTGTVVNPITTSTTSAQKTGTTGTVVNPITTSTTSAQKTGTTGTVVNPITTSTTSAQKTGTTGTVVNPITTSTTSAQKTGTTGTVVNPITTSTTSAQKTGTTGTVVNPITTSTTSAQKTGTTGTV</sequence>
<protein>
    <submittedName>
        <fullName evidence="2">Uncharacterized protein</fullName>
    </submittedName>
</protein>
<dbReference type="PRINTS" id="PR00776">
    <property type="entry name" value="HEMOGLOBNASE"/>
</dbReference>
<dbReference type="GO" id="GO:0005773">
    <property type="term" value="C:vacuole"/>
    <property type="evidence" value="ECO:0007669"/>
    <property type="project" value="GOC"/>
</dbReference>
<proteinExistence type="inferred from homology"/>
<dbReference type="InterPro" id="IPR001096">
    <property type="entry name" value="Peptidase_C13"/>
</dbReference>
<dbReference type="PANTHER" id="PTHR12000:SF42">
    <property type="entry name" value="LEGUMAIN"/>
    <property type="match status" value="1"/>
</dbReference>
<accession>A0AAV2TF31</accession>
<organism evidence="2 3">
    <name type="scientific">Calicophoron daubneyi</name>
    <name type="common">Rumen fluke</name>
    <name type="synonym">Paramphistomum daubneyi</name>
    <dbReference type="NCBI Taxonomy" id="300641"/>
    <lineage>
        <taxon>Eukaryota</taxon>
        <taxon>Metazoa</taxon>
        <taxon>Spiralia</taxon>
        <taxon>Lophotrochozoa</taxon>
        <taxon>Platyhelminthes</taxon>
        <taxon>Trematoda</taxon>
        <taxon>Digenea</taxon>
        <taxon>Plagiorchiida</taxon>
        <taxon>Pronocephalata</taxon>
        <taxon>Paramphistomoidea</taxon>
        <taxon>Paramphistomidae</taxon>
        <taxon>Calicophoron</taxon>
    </lineage>
</organism>
<dbReference type="Pfam" id="PF01650">
    <property type="entry name" value="Peptidase_C13"/>
    <property type="match status" value="1"/>
</dbReference>
<evidence type="ECO:0000313" key="3">
    <source>
        <dbReference type="Proteomes" id="UP001497525"/>
    </source>
</evidence>
<dbReference type="GO" id="GO:0006624">
    <property type="term" value="P:vacuolar protein processing"/>
    <property type="evidence" value="ECO:0007669"/>
    <property type="project" value="TreeGrafter"/>
</dbReference>
<comment type="caution">
    <text evidence="2">The sequence shown here is derived from an EMBL/GenBank/DDBJ whole genome shotgun (WGS) entry which is preliminary data.</text>
</comment>
<dbReference type="GO" id="GO:0004197">
    <property type="term" value="F:cysteine-type endopeptidase activity"/>
    <property type="evidence" value="ECO:0007669"/>
    <property type="project" value="TreeGrafter"/>
</dbReference>
<dbReference type="EMBL" id="CAXLJL010000245">
    <property type="protein sequence ID" value="CAL5135030.1"/>
    <property type="molecule type" value="Genomic_DNA"/>
</dbReference>
<name>A0AAV2TF31_CALDB</name>
<dbReference type="PANTHER" id="PTHR12000">
    <property type="entry name" value="HEMOGLOBINASE FAMILY MEMBER"/>
    <property type="match status" value="1"/>
</dbReference>
<dbReference type="AlphaFoldDB" id="A0AAV2TF31"/>
<comment type="similarity">
    <text evidence="1">Belongs to the peptidase C13 family.</text>
</comment>
<dbReference type="Gene3D" id="3.40.50.1460">
    <property type="match status" value="1"/>
</dbReference>
<reference evidence="2" key="1">
    <citation type="submission" date="2024-06" db="EMBL/GenBank/DDBJ databases">
        <authorList>
            <person name="Liu X."/>
            <person name="Lenzi L."/>
            <person name="Haldenby T S."/>
            <person name="Uol C."/>
        </authorList>
    </citation>
    <scope>NUCLEOTIDE SEQUENCE</scope>
</reference>
<gene>
    <name evidence="2" type="ORF">CDAUBV1_LOCUS9103</name>
</gene>
<dbReference type="GO" id="GO:0051603">
    <property type="term" value="P:proteolysis involved in protein catabolic process"/>
    <property type="evidence" value="ECO:0007669"/>
    <property type="project" value="TreeGrafter"/>
</dbReference>